<dbReference type="EMBL" id="QWET01000005">
    <property type="protein sequence ID" value="RIH65614.1"/>
    <property type="molecule type" value="Genomic_DNA"/>
</dbReference>
<dbReference type="RefSeq" id="WP_119349455.1">
    <property type="nucleotide sequence ID" value="NZ_QWET01000005.1"/>
</dbReference>
<dbReference type="Proteomes" id="UP000266441">
    <property type="component" value="Unassembled WGS sequence"/>
</dbReference>
<organism evidence="1 2">
    <name type="scientific">Mariniphaga sediminis</name>
    <dbReference type="NCBI Taxonomy" id="1628158"/>
    <lineage>
        <taxon>Bacteria</taxon>
        <taxon>Pseudomonadati</taxon>
        <taxon>Bacteroidota</taxon>
        <taxon>Bacteroidia</taxon>
        <taxon>Marinilabiliales</taxon>
        <taxon>Prolixibacteraceae</taxon>
        <taxon>Mariniphaga</taxon>
    </lineage>
</organism>
<proteinExistence type="predicted"/>
<protein>
    <submittedName>
        <fullName evidence="1">Uncharacterized protein</fullName>
    </submittedName>
</protein>
<keyword evidence="2" id="KW-1185">Reference proteome</keyword>
<reference evidence="1 2" key="1">
    <citation type="journal article" date="2015" name="Int. J. Syst. Evol. Microbiol.">
        <title>Mariniphaga sediminis sp. nov., isolated from coastal sediment.</title>
        <authorList>
            <person name="Wang F.Q."/>
            <person name="Shen Q.Y."/>
            <person name="Chen G.J."/>
            <person name="Du Z.J."/>
        </authorList>
    </citation>
    <scope>NUCLEOTIDE SEQUENCE [LARGE SCALE GENOMIC DNA]</scope>
    <source>
        <strain evidence="1 2">SY21</strain>
    </source>
</reference>
<gene>
    <name evidence="1" type="ORF">D1164_08075</name>
</gene>
<name>A0A399D169_9BACT</name>
<dbReference type="AlphaFoldDB" id="A0A399D169"/>
<evidence type="ECO:0000313" key="2">
    <source>
        <dbReference type="Proteomes" id="UP000266441"/>
    </source>
</evidence>
<evidence type="ECO:0000313" key="1">
    <source>
        <dbReference type="EMBL" id="RIH65614.1"/>
    </source>
</evidence>
<accession>A0A399D169</accession>
<sequence length="246" mass="28791">MQPEKKQLEVLLMHYFRECYPDFPKGKVVTSESPDFIVQLKSRNNLGIELTRLNPLNAHFPDKDELTENRFREHIIETSRALFEQSSDFRLFVKFLFSENFSIAEERALSVAAQMAGIIRRAVAGKSPGSFFRESVGKEALPEGLESLLIVYHPELQHSVWERSNNLGVSKNVVADIREAIHKKDEKLRIYQKQRLNYYWLLITTDRLRGVKSYNLPDKIMNHTFQSRFQHVFLFDLIKSDVFQLV</sequence>
<comment type="caution">
    <text evidence="1">The sequence shown here is derived from an EMBL/GenBank/DDBJ whole genome shotgun (WGS) entry which is preliminary data.</text>
</comment>
<dbReference type="OrthoDB" id="1121350at2"/>